<sequence>MRSAILAAMGLCMFIYTVVAFSGLRVAELEGVGAIPGNVLDLFSSTDPLGLAMRVAISVAVTLAFPMLCLPCRSTVDHLVFGGGAFAASDAGARHRVEALFVVSITLLLSTTESDLSKVFGFTGATAGAIICYVLPVCLYLRLRCLRPAAERRMTLPIAVLSCFLLLAMIPGVVLMTWQVV</sequence>
<comment type="subcellular location">
    <subcellularLocation>
        <location evidence="1">Membrane</location>
        <topology evidence="1">Multi-pass membrane protein</topology>
    </subcellularLocation>
</comment>
<feature type="transmembrane region" description="Helical" evidence="5">
    <location>
        <begin position="93"/>
        <end position="110"/>
    </location>
</feature>
<dbReference type="AlphaFoldDB" id="A0A812QY94"/>
<dbReference type="OrthoDB" id="655540at2759"/>
<keyword evidence="4 5" id="KW-0472">Membrane</keyword>
<evidence type="ECO:0000256" key="4">
    <source>
        <dbReference type="ARBA" id="ARBA00023136"/>
    </source>
</evidence>
<evidence type="ECO:0000313" key="9">
    <source>
        <dbReference type="Proteomes" id="UP000649617"/>
    </source>
</evidence>
<comment type="caution">
    <text evidence="8">The sequence shown here is derived from an EMBL/GenBank/DDBJ whole genome shotgun (WGS) entry which is preliminary data.</text>
</comment>
<proteinExistence type="predicted"/>
<organism evidence="8 9">
    <name type="scientific">Symbiodinium pilosum</name>
    <name type="common">Dinoflagellate</name>
    <dbReference type="NCBI Taxonomy" id="2952"/>
    <lineage>
        <taxon>Eukaryota</taxon>
        <taxon>Sar</taxon>
        <taxon>Alveolata</taxon>
        <taxon>Dinophyceae</taxon>
        <taxon>Suessiales</taxon>
        <taxon>Symbiodiniaceae</taxon>
        <taxon>Symbiodinium</taxon>
    </lineage>
</organism>
<feature type="domain" description="Amino acid transporter transmembrane" evidence="7">
    <location>
        <begin position="1"/>
        <end position="173"/>
    </location>
</feature>
<keyword evidence="3 5" id="KW-1133">Transmembrane helix</keyword>
<keyword evidence="6" id="KW-0732">Signal</keyword>
<protein>
    <submittedName>
        <fullName evidence="8">Slc38a10 protein</fullName>
    </submittedName>
</protein>
<feature type="transmembrane region" description="Helical" evidence="5">
    <location>
        <begin position="155"/>
        <end position="178"/>
    </location>
</feature>
<evidence type="ECO:0000256" key="3">
    <source>
        <dbReference type="ARBA" id="ARBA00022989"/>
    </source>
</evidence>
<dbReference type="EMBL" id="CAJNIZ010018424">
    <property type="protein sequence ID" value="CAE7409560.1"/>
    <property type="molecule type" value="Genomic_DNA"/>
</dbReference>
<reference evidence="8" key="1">
    <citation type="submission" date="2021-02" db="EMBL/GenBank/DDBJ databases">
        <authorList>
            <person name="Dougan E. K."/>
            <person name="Rhodes N."/>
            <person name="Thang M."/>
            <person name="Chan C."/>
        </authorList>
    </citation>
    <scope>NUCLEOTIDE SEQUENCE</scope>
</reference>
<keyword evidence="9" id="KW-1185">Reference proteome</keyword>
<evidence type="ECO:0000256" key="1">
    <source>
        <dbReference type="ARBA" id="ARBA00004141"/>
    </source>
</evidence>
<feature type="transmembrane region" description="Helical" evidence="5">
    <location>
        <begin position="51"/>
        <end position="72"/>
    </location>
</feature>
<evidence type="ECO:0000256" key="2">
    <source>
        <dbReference type="ARBA" id="ARBA00022692"/>
    </source>
</evidence>
<feature type="chain" id="PRO_5032276091" evidence="6">
    <location>
        <begin position="21"/>
        <end position="181"/>
    </location>
</feature>
<name>A0A812QY94_SYMPI</name>
<feature type="signal peptide" evidence="6">
    <location>
        <begin position="1"/>
        <end position="20"/>
    </location>
</feature>
<dbReference type="GO" id="GO:0016020">
    <property type="term" value="C:membrane"/>
    <property type="evidence" value="ECO:0007669"/>
    <property type="project" value="UniProtKB-SubCell"/>
</dbReference>
<dbReference type="PANTHER" id="PTHR22950">
    <property type="entry name" value="AMINO ACID TRANSPORTER"/>
    <property type="match status" value="1"/>
</dbReference>
<feature type="transmembrane region" description="Helical" evidence="5">
    <location>
        <begin position="122"/>
        <end position="143"/>
    </location>
</feature>
<dbReference type="GO" id="GO:0015179">
    <property type="term" value="F:L-amino acid transmembrane transporter activity"/>
    <property type="evidence" value="ECO:0007669"/>
    <property type="project" value="TreeGrafter"/>
</dbReference>
<evidence type="ECO:0000256" key="6">
    <source>
        <dbReference type="SAM" id="SignalP"/>
    </source>
</evidence>
<dbReference type="InterPro" id="IPR013057">
    <property type="entry name" value="AA_transpt_TM"/>
</dbReference>
<evidence type="ECO:0000259" key="7">
    <source>
        <dbReference type="Pfam" id="PF01490"/>
    </source>
</evidence>
<evidence type="ECO:0000313" key="8">
    <source>
        <dbReference type="EMBL" id="CAE7409560.1"/>
    </source>
</evidence>
<dbReference type="Pfam" id="PF01490">
    <property type="entry name" value="Aa_trans"/>
    <property type="match status" value="1"/>
</dbReference>
<gene>
    <name evidence="8" type="primary">Slc38a10</name>
    <name evidence="8" type="ORF">SPIL2461_LOCUS10098</name>
</gene>
<keyword evidence="2 5" id="KW-0812">Transmembrane</keyword>
<accession>A0A812QY94</accession>
<dbReference type="Proteomes" id="UP000649617">
    <property type="component" value="Unassembled WGS sequence"/>
</dbReference>
<evidence type="ECO:0000256" key="5">
    <source>
        <dbReference type="SAM" id="Phobius"/>
    </source>
</evidence>